<proteinExistence type="predicted"/>
<organism evidence="2 3">
    <name type="scientific">Variovorax ginsengisoli</name>
    <dbReference type="NCBI Taxonomy" id="363844"/>
    <lineage>
        <taxon>Bacteria</taxon>
        <taxon>Pseudomonadati</taxon>
        <taxon>Pseudomonadota</taxon>
        <taxon>Betaproteobacteria</taxon>
        <taxon>Burkholderiales</taxon>
        <taxon>Comamonadaceae</taxon>
        <taxon>Variovorax</taxon>
    </lineage>
</organism>
<sequence>MLAGAGRVRLLEFSSTAGDPPRLVQVLVDPEGMPRPGEPSDEPMRRFARAVVDVLEQAYALARFEFLRIAVEPRFEAPLRAEIDRRLDLPRAVLAWRALELIPPETDAAPQAGADSEQVPQASGTPPSRESPP</sequence>
<feature type="region of interest" description="Disordered" evidence="1">
    <location>
        <begin position="105"/>
        <end position="133"/>
    </location>
</feature>
<comment type="caution">
    <text evidence="2">The sequence shown here is derived from an EMBL/GenBank/DDBJ whole genome shotgun (WGS) entry which is preliminary data.</text>
</comment>
<evidence type="ECO:0000313" key="3">
    <source>
        <dbReference type="Proteomes" id="UP001169027"/>
    </source>
</evidence>
<accession>A0ABT8SEA8</accession>
<name>A0ABT8SEA8_9BURK</name>
<dbReference type="RefSeq" id="WP_301815575.1">
    <property type="nucleotide sequence ID" value="NZ_JAUJZH010000037.1"/>
</dbReference>
<evidence type="ECO:0000256" key="1">
    <source>
        <dbReference type="SAM" id="MobiDB-lite"/>
    </source>
</evidence>
<dbReference type="EMBL" id="JAUKVY010000037">
    <property type="protein sequence ID" value="MDO1537253.1"/>
    <property type="molecule type" value="Genomic_DNA"/>
</dbReference>
<protein>
    <submittedName>
        <fullName evidence="2">Uncharacterized protein</fullName>
    </submittedName>
</protein>
<feature type="compositionally biased region" description="Polar residues" evidence="1">
    <location>
        <begin position="118"/>
        <end position="133"/>
    </location>
</feature>
<reference evidence="2" key="1">
    <citation type="submission" date="2023-06" db="EMBL/GenBank/DDBJ databases">
        <authorList>
            <person name="Jiang Y."/>
            <person name="Liu Q."/>
        </authorList>
    </citation>
    <scope>NUCLEOTIDE SEQUENCE</scope>
    <source>
        <strain evidence="2">CGMCC 1.12090</strain>
    </source>
</reference>
<evidence type="ECO:0000313" key="2">
    <source>
        <dbReference type="EMBL" id="MDO1537253.1"/>
    </source>
</evidence>
<dbReference type="Proteomes" id="UP001169027">
    <property type="component" value="Unassembled WGS sequence"/>
</dbReference>
<gene>
    <name evidence="2" type="ORF">Q2T77_33810</name>
</gene>
<keyword evidence="3" id="KW-1185">Reference proteome</keyword>